<evidence type="ECO:0000313" key="4">
    <source>
        <dbReference type="EMBL" id="QIN83034.1"/>
    </source>
</evidence>
<keyword evidence="3" id="KW-1133">Transmembrane helix</keyword>
<reference evidence="4 5" key="1">
    <citation type="submission" date="2019-10" db="EMBL/GenBank/DDBJ databases">
        <title>Rubrobacter sp nov SCSIO 52090 isolated from a deep-sea sediment in the South China Sea.</title>
        <authorList>
            <person name="Chen R.W."/>
        </authorList>
    </citation>
    <scope>NUCLEOTIDE SEQUENCE [LARGE SCALE GENOMIC DNA]</scope>
    <source>
        <strain evidence="4 5">SCSIO 52909</strain>
    </source>
</reference>
<accession>A0A6G8Q968</accession>
<evidence type="ECO:0000313" key="5">
    <source>
        <dbReference type="Proteomes" id="UP000501452"/>
    </source>
</evidence>
<dbReference type="AlphaFoldDB" id="A0A6G8Q968"/>
<feature type="region of interest" description="Disordered" evidence="2">
    <location>
        <begin position="190"/>
        <end position="217"/>
    </location>
</feature>
<evidence type="ECO:0000256" key="3">
    <source>
        <dbReference type="SAM" id="Phobius"/>
    </source>
</evidence>
<feature type="coiled-coil region" evidence="1">
    <location>
        <begin position="32"/>
        <end position="79"/>
    </location>
</feature>
<dbReference type="GO" id="GO:0043107">
    <property type="term" value="P:type IV pilus-dependent motility"/>
    <property type="evidence" value="ECO:0007669"/>
    <property type="project" value="InterPro"/>
</dbReference>
<keyword evidence="5" id="KW-1185">Reference proteome</keyword>
<gene>
    <name evidence="4" type="primary">pilO</name>
    <name evidence="4" type="ORF">GBA63_10510</name>
</gene>
<dbReference type="GO" id="GO:0043683">
    <property type="term" value="P:type IV pilus assembly"/>
    <property type="evidence" value="ECO:0007669"/>
    <property type="project" value="InterPro"/>
</dbReference>
<dbReference type="RefSeq" id="WP_166175932.1">
    <property type="nucleotide sequence ID" value="NZ_CP045119.1"/>
</dbReference>
<feature type="transmembrane region" description="Helical" evidence="3">
    <location>
        <begin position="7"/>
        <end position="32"/>
    </location>
</feature>
<keyword evidence="3" id="KW-0812">Transmembrane</keyword>
<evidence type="ECO:0000256" key="1">
    <source>
        <dbReference type="SAM" id="Coils"/>
    </source>
</evidence>
<keyword evidence="1" id="KW-0175">Coiled coil</keyword>
<dbReference type="PANTHER" id="PTHR39555">
    <property type="entry name" value="FIMBRIAL ASSEMBLY PROTEIN PILO-LIKE PROTEIN-RELATED"/>
    <property type="match status" value="1"/>
</dbReference>
<dbReference type="Pfam" id="PF04350">
    <property type="entry name" value="PilO"/>
    <property type="match status" value="1"/>
</dbReference>
<dbReference type="Proteomes" id="UP000501452">
    <property type="component" value="Chromosome"/>
</dbReference>
<protein>
    <submittedName>
        <fullName evidence="4">Type 4a pilus biogenesis protein PilO</fullName>
    </submittedName>
</protein>
<dbReference type="PANTHER" id="PTHR39555:SF1">
    <property type="entry name" value="TYPE IV PILUS INNER MEMBRANE COMPONENT PILO"/>
    <property type="match status" value="1"/>
</dbReference>
<dbReference type="InterPro" id="IPR007445">
    <property type="entry name" value="PilO"/>
</dbReference>
<organism evidence="4 5">
    <name type="scientific">Rubrobacter tropicus</name>
    <dbReference type="NCBI Taxonomy" id="2653851"/>
    <lineage>
        <taxon>Bacteria</taxon>
        <taxon>Bacillati</taxon>
        <taxon>Actinomycetota</taxon>
        <taxon>Rubrobacteria</taxon>
        <taxon>Rubrobacterales</taxon>
        <taxon>Rubrobacteraceae</taxon>
        <taxon>Rubrobacter</taxon>
    </lineage>
</organism>
<keyword evidence="3" id="KW-0472">Membrane</keyword>
<evidence type="ECO:0000256" key="2">
    <source>
        <dbReference type="SAM" id="MobiDB-lite"/>
    </source>
</evidence>
<dbReference type="InterPro" id="IPR014717">
    <property type="entry name" value="Transl_elong_EF1B/ribsomal_bS6"/>
</dbReference>
<name>A0A6G8Q968_9ACTN</name>
<sequence>MDTRQRNLILLGVLGIIALGVAFYFLFLGPLLTNLEEQVQAREDRQAQLQQLEAEVAQLEEVRRNSPELQRQLLELSKRIPSQPEVDTLTFQIEEIAEAAEVTQTEVVRGDPEPPEGGGDFTVQPITMSFEGTYEELQDFLTRADALVRLVTINEVNYEIAEEGTTAAPEIEQLLLVQIEAEVYYQPTGVSDGTAPVAPGAPESTTGSAPAEATDGG</sequence>
<proteinExistence type="predicted"/>
<dbReference type="Gene3D" id="3.30.70.60">
    <property type="match status" value="1"/>
</dbReference>
<dbReference type="EMBL" id="CP045119">
    <property type="protein sequence ID" value="QIN83034.1"/>
    <property type="molecule type" value="Genomic_DNA"/>
</dbReference>
<dbReference type="KEGG" id="rub:GBA63_10510"/>